<accession>A0A2H4VBI2</accession>
<keyword evidence="1 2" id="KW-0238">DNA-binding</keyword>
<dbReference type="PANTHER" id="PTHR43479:SF11">
    <property type="entry name" value="ACREF_ENVCD OPERON REPRESSOR-RELATED"/>
    <property type="match status" value="1"/>
</dbReference>
<evidence type="ECO:0000256" key="2">
    <source>
        <dbReference type="PROSITE-ProRule" id="PRU00335"/>
    </source>
</evidence>
<dbReference type="InterPro" id="IPR009057">
    <property type="entry name" value="Homeodomain-like_sf"/>
</dbReference>
<dbReference type="OrthoDB" id="135877at2157"/>
<dbReference type="GeneID" id="35120936"/>
<dbReference type="EMBL" id="CP017766">
    <property type="protein sequence ID" value="AUB55439.1"/>
    <property type="molecule type" value="Genomic_DNA"/>
</dbReference>
<feature type="DNA-binding region" description="H-T-H motif" evidence="2">
    <location>
        <begin position="34"/>
        <end position="53"/>
    </location>
</feature>
<sequence>MPRPWSEKEKEIIKKTLLVEARRLFEKYGLQKTTVDEIARAANISKGSFYIFYQSKEELYFDVLEDVEREFKDKMFKNAFEPGMNRRKSFKSFLNQMIDLLITMPLYKEITSSNYELLLRKLPEKTLEEHMQRDQEEVSKFFNYWMDQGWMKNVDMEALNGLFLSLIHFVIHRDDFKGSNFEAAKDLWIDALANYLIIEDDKAEEIKVK</sequence>
<dbReference type="PRINTS" id="PR00455">
    <property type="entry name" value="HTHTETR"/>
</dbReference>
<protein>
    <recommendedName>
        <fullName evidence="3">HTH tetR-type domain-containing protein</fullName>
    </recommendedName>
</protein>
<dbReference type="InterPro" id="IPR050624">
    <property type="entry name" value="HTH-type_Tx_Regulator"/>
</dbReference>
<dbReference type="PROSITE" id="PS50977">
    <property type="entry name" value="HTH_TETR_2"/>
    <property type="match status" value="1"/>
</dbReference>
<feature type="domain" description="HTH tetR-type" evidence="3">
    <location>
        <begin position="11"/>
        <end position="71"/>
    </location>
</feature>
<dbReference type="SUPFAM" id="SSF46689">
    <property type="entry name" value="Homeodomain-like"/>
    <property type="match status" value="1"/>
</dbReference>
<proteinExistence type="predicted"/>
<dbReference type="AlphaFoldDB" id="A0A2H4VBI2"/>
<evidence type="ECO:0000256" key="1">
    <source>
        <dbReference type="ARBA" id="ARBA00023125"/>
    </source>
</evidence>
<dbReference type="InterPro" id="IPR001647">
    <property type="entry name" value="HTH_TetR"/>
</dbReference>
<organism evidence="4 5">
    <name type="scientific">Methanobacterium subterraneum</name>
    <dbReference type="NCBI Taxonomy" id="59277"/>
    <lineage>
        <taxon>Archaea</taxon>
        <taxon>Methanobacteriati</taxon>
        <taxon>Methanobacteriota</taxon>
        <taxon>Methanomada group</taxon>
        <taxon>Methanobacteria</taxon>
        <taxon>Methanobacteriales</taxon>
        <taxon>Methanobacteriaceae</taxon>
        <taxon>Methanobacterium</taxon>
    </lineage>
</organism>
<dbReference type="Pfam" id="PF00440">
    <property type="entry name" value="TetR_N"/>
    <property type="match status" value="1"/>
</dbReference>
<dbReference type="RefSeq" id="WP_100905419.1">
    <property type="nucleotide sequence ID" value="NZ_CP017766.1"/>
</dbReference>
<name>A0A2H4VBI2_9EURY</name>
<dbReference type="PANTHER" id="PTHR43479">
    <property type="entry name" value="ACREF/ENVCD OPERON REPRESSOR-RELATED"/>
    <property type="match status" value="1"/>
</dbReference>
<evidence type="ECO:0000313" key="5">
    <source>
        <dbReference type="Proteomes" id="UP000232806"/>
    </source>
</evidence>
<evidence type="ECO:0000259" key="3">
    <source>
        <dbReference type="PROSITE" id="PS50977"/>
    </source>
</evidence>
<reference evidence="4 5" key="1">
    <citation type="submission" date="2016-10" db="EMBL/GenBank/DDBJ databases">
        <title>Comparative genomics between deep and shallow subseafloor isolates.</title>
        <authorList>
            <person name="Ishii S."/>
            <person name="Miller J.R."/>
            <person name="Sutton G."/>
            <person name="Suzuki S."/>
            <person name="Methe B."/>
            <person name="Inagaki F."/>
            <person name="Imachi H."/>
        </authorList>
    </citation>
    <scope>NUCLEOTIDE SEQUENCE [LARGE SCALE GENOMIC DNA]</scope>
    <source>
        <strain evidence="4 5">MO-MB1</strain>
    </source>
</reference>
<gene>
    <name evidence="4" type="ORF">BK007_05025</name>
</gene>
<evidence type="ECO:0000313" key="4">
    <source>
        <dbReference type="EMBL" id="AUB55439.1"/>
    </source>
</evidence>
<dbReference type="Gene3D" id="1.10.357.10">
    <property type="entry name" value="Tetracycline Repressor, domain 2"/>
    <property type="match status" value="1"/>
</dbReference>
<dbReference type="GO" id="GO:0003677">
    <property type="term" value="F:DNA binding"/>
    <property type="evidence" value="ECO:0007669"/>
    <property type="project" value="UniProtKB-UniRule"/>
</dbReference>
<dbReference type="Proteomes" id="UP000232806">
    <property type="component" value="Chromosome"/>
</dbReference>